<feature type="transmembrane region" description="Helical" evidence="5">
    <location>
        <begin position="16"/>
        <end position="37"/>
    </location>
</feature>
<sequence>MADQDDSYYPYAPSKIAGICAAAVFGILTLIHIFNLFRTRTYFCIPFLIGAIFEVVGFAARAYGHDNPTTLSAYIIQSVLILLAPIFFAASVYMFLGRIVLATGQPSKSMIRPSILTKLFVTGDVLCFLIQAAGAGKMVNADSKEDRDSGNYTVLAGLFFQLAIFGFFLIVAVVFHLRVRGTTSQASRAWNWQRYLISLYVLGLIITFRNVFRVIEYIMGDDGYLLKHEWPIYAFDGFPMAVVLVLAVDWYVGDIVSKTRQGMQNGSYKMANSNGSGRPRVQV</sequence>
<evidence type="ECO:0008006" key="7">
    <source>
        <dbReference type="Google" id="ProtNLM"/>
    </source>
</evidence>
<evidence type="ECO:0000256" key="5">
    <source>
        <dbReference type="SAM" id="Phobius"/>
    </source>
</evidence>
<dbReference type="AlphaFoldDB" id="W9ZBM1"/>
<dbReference type="Pfam" id="PF04479">
    <property type="entry name" value="RTA1"/>
    <property type="match status" value="1"/>
</dbReference>
<evidence type="ECO:0000256" key="4">
    <source>
        <dbReference type="ARBA" id="ARBA00023136"/>
    </source>
</evidence>
<dbReference type="PANTHER" id="PTHR31465">
    <property type="entry name" value="PROTEIN RTA1-RELATED"/>
    <property type="match status" value="1"/>
</dbReference>
<comment type="subcellular location">
    <subcellularLocation>
        <location evidence="1">Membrane</location>
        <topology evidence="1">Multi-pass membrane protein</topology>
    </subcellularLocation>
</comment>
<feature type="transmembrane region" description="Helical" evidence="5">
    <location>
        <begin position="232"/>
        <end position="252"/>
    </location>
</feature>
<evidence type="ECO:0000313" key="6">
    <source>
        <dbReference type="EMBL" id="EXK25658.1"/>
    </source>
</evidence>
<keyword evidence="3 5" id="KW-1133">Transmembrane helix</keyword>
<reference evidence="6" key="2">
    <citation type="submission" date="2012-05" db="EMBL/GenBank/DDBJ databases">
        <title>Annotation of the Genome Sequence of Fusarium oxysporum f. sp. melonis 26406.</title>
        <authorList>
            <consortium name="The Broad Institute Genomics Platform"/>
            <person name="Ma L.-J."/>
            <person name="Corby-Kistler H."/>
            <person name="Broz K."/>
            <person name="Gale L.R."/>
            <person name="Jonkers W."/>
            <person name="O'Donnell K."/>
            <person name="Ploetz R."/>
            <person name="Steinberg C."/>
            <person name="Schwartz D.C."/>
            <person name="VanEtten H."/>
            <person name="Zhou S."/>
            <person name="Young S.K."/>
            <person name="Zeng Q."/>
            <person name="Gargeya S."/>
            <person name="Fitzgerald M."/>
            <person name="Abouelleil A."/>
            <person name="Alvarado L."/>
            <person name="Chapman S.B."/>
            <person name="Gainer-Dewar J."/>
            <person name="Goldberg J."/>
            <person name="Griggs A."/>
            <person name="Gujja S."/>
            <person name="Hansen M."/>
            <person name="Howarth C."/>
            <person name="Imamovic A."/>
            <person name="Ireland A."/>
            <person name="Larimer J."/>
            <person name="McCowan C."/>
            <person name="Murphy C."/>
            <person name="Pearson M."/>
            <person name="Poon T.W."/>
            <person name="Priest M."/>
            <person name="Roberts A."/>
            <person name="Saif S."/>
            <person name="Shea T."/>
            <person name="Sykes S."/>
            <person name="Wortman J."/>
            <person name="Nusbaum C."/>
            <person name="Birren B."/>
        </authorList>
    </citation>
    <scope>NUCLEOTIDE SEQUENCE</scope>
    <source>
        <strain evidence="6">26406</strain>
    </source>
</reference>
<keyword evidence="4 5" id="KW-0472">Membrane</keyword>
<reference evidence="6" key="1">
    <citation type="submission" date="2012-04" db="EMBL/GenBank/DDBJ databases">
        <title>The Genome Sequence of Fusarium oxysporum melonis.</title>
        <authorList>
            <consortium name="The Broad Institute Genome Sequencing Platform"/>
            <person name="Ma L.-J."/>
            <person name="Gale L.R."/>
            <person name="Schwartz D.C."/>
            <person name="Zhou S."/>
            <person name="Corby-Kistler H."/>
            <person name="Young S.K."/>
            <person name="Zeng Q."/>
            <person name="Gargeya S."/>
            <person name="Fitzgerald M."/>
            <person name="Haas B."/>
            <person name="Abouelleil A."/>
            <person name="Alvarado L."/>
            <person name="Arachchi H.M."/>
            <person name="Berlin A."/>
            <person name="Brown A."/>
            <person name="Chapman S.B."/>
            <person name="Chen Z."/>
            <person name="Dunbar C."/>
            <person name="Freedman E."/>
            <person name="Gearin G."/>
            <person name="Goldberg J."/>
            <person name="Griggs A."/>
            <person name="Gujja S."/>
            <person name="Heiman D."/>
            <person name="Howarth C."/>
            <person name="Larson L."/>
            <person name="Lui A."/>
            <person name="MacDonald P.J.P."/>
            <person name="Montmayeur A."/>
            <person name="Murphy C."/>
            <person name="Neiman D."/>
            <person name="Pearson M."/>
            <person name="Priest M."/>
            <person name="Roberts A."/>
            <person name="Saif S."/>
            <person name="Shea T."/>
            <person name="Shenoy N."/>
            <person name="Sisk P."/>
            <person name="Stolte C."/>
            <person name="Sykes S."/>
            <person name="Wortman J."/>
            <person name="Nusbaum C."/>
            <person name="Birren B."/>
        </authorList>
    </citation>
    <scope>NUCLEOTIDE SEQUENCE</scope>
    <source>
        <strain evidence="6">26406</strain>
    </source>
</reference>
<feature type="transmembrane region" description="Helical" evidence="5">
    <location>
        <begin position="75"/>
        <end position="96"/>
    </location>
</feature>
<evidence type="ECO:0000256" key="2">
    <source>
        <dbReference type="ARBA" id="ARBA00022692"/>
    </source>
</evidence>
<dbReference type="PANTHER" id="PTHR31465:SF1">
    <property type="entry name" value="PROTEIN RTA1-RELATED"/>
    <property type="match status" value="1"/>
</dbReference>
<dbReference type="Proteomes" id="UP000030703">
    <property type="component" value="Unassembled WGS sequence"/>
</dbReference>
<evidence type="ECO:0000256" key="3">
    <source>
        <dbReference type="ARBA" id="ARBA00022989"/>
    </source>
</evidence>
<dbReference type="HOGENOM" id="CLU_033465_3_1_1"/>
<dbReference type="InterPro" id="IPR007568">
    <property type="entry name" value="RTA1"/>
</dbReference>
<organism evidence="6">
    <name type="scientific">Fusarium oxysporum f. sp. melonis 26406</name>
    <dbReference type="NCBI Taxonomy" id="1089452"/>
    <lineage>
        <taxon>Eukaryota</taxon>
        <taxon>Fungi</taxon>
        <taxon>Dikarya</taxon>
        <taxon>Ascomycota</taxon>
        <taxon>Pezizomycotina</taxon>
        <taxon>Sordariomycetes</taxon>
        <taxon>Hypocreomycetidae</taxon>
        <taxon>Hypocreales</taxon>
        <taxon>Nectriaceae</taxon>
        <taxon>Fusarium</taxon>
        <taxon>Fusarium oxysporum species complex</taxon>
    </lineage>
</organism>
<evidence type="ECO:0000256" key="1">
    <source>
        <dbReference type="ARBA" id="ARBA00004141"/>
    </source>
</evidence>
<keyword evidence="2 5" id="KW-0812">Transmembrane</keyword>
<name>W9ZBM1_FUSOX</name>
<feature type="transmembrane region" description="Helical" evidence="5">
    <location>
        <begin position="116"/>
        <end position="134"/>
    </location>
</feature>
<feature type="transmembrane region" description="Helical" evidence="5">
    <location>
        <begin position="195"/>
        <end position="212"/>
    </location>
</feature>
<proteinExistence type="predicted"/>
<gene>
    <name evidence="6" type="ORF">FOMG_17695</name>
</gene>
<feature type="transmembrane region" description="Helical" evidence="5">
    <location>
        <begin position="154"/>
        <end position="175"/>
    </location>
</feature>
<accession>W9ZBM1</accession>
<feature type="transmembrane region" description="Helical" evidence="5">
    <location>
        <begin position="44"/>
        <end position="63"/>
    </location>
</feature>
<dbReference type="GO" id="GO:0016020">
    <property type="term" value="C:membrane"/>
    <property type="evidence" value="ECO:0007669"/>
    <property type="project" value="UniProtKB-SubCell"/>
</dbReference>
<protein>
    <recommendedName>
        <fullName evidence="7">RTA1-domain-containing protein</fullName>
    </recommendedName>
</protein>
<dbReference type="EMBL" id="JH659389">
    <property type="protein sequence ID" value="EXK25658.1"/>
    <property type="molecule type" value="Genomic_DNA"/>
</dbReference>
<dbReference type="VEuPathDB" id="FungiDB:FOMG_17695"/>